<dbReference type="Pfam" id="PF11716">
    <property type="entry name" value="MDMPI_N"/>
    <property type="match status" value="1"/>
</dbReference>
<dbReference type="SUPFAM" id="SSF109854">
    <property type="entry name" value="DinB/YfiT-like putative metalloenzymes"/>
    <property type="match status" value="1"/>
</dbReference>
<dbReference type="GO" id="GO:0046872">
    <property type="term" value="F:metal ion binding"/>
    <property type="evidence" value="ECO:0007669"/>
    <property type="project" value="InterPro"/>
</dbReference>
<dbReference type="AlphaFoldDB" id="A0A365H2Q0"/>
<protein>
    <recommendedName>
        <fullName evidence="1">Mycothiol-dependent maleylpyruvate isomerase metal-binding domain-containing protein</fullName>
    </recommendedName>
</protein>
<dbReference type="InterPro" id="IPR034660">
    <property type="entry name" value="DinB/YfiT-like"/>
</dbReference>
<evidence type="ECO:0000313" key="3">
    <source>
        <dbReference type="Proteomes" id="UP000251891"/>
    </source>
</evidence>
<evidence type="ECO:0000313" key="2">
    <source>
        <dbReference type="EMBL" id="RAY13308.1"/>
    </source>
</evidence>
<feature type="domain" description="Mycothiol-dependent maleylpyruvate isomerase metal-binding" evidence="1">
    <location>
        <begin position="45"/>
        <end position="193"/>
    </location>
</feature>
<dbReference type="Proteomes" id="UP000251891">
    <property type="component" value="Unassembled WGS sequence"/>
</dbReference>
<proteinExistence type="predicted"/>
<dbReference type="Gene3D" id="1.20.120.450">
    <property type="entry name" value="dinb family like domain"/>
    <property type="match status" value="1"/>
</dbReference>
<name>A0A365H2Q0_9ACTN</name>
<accession>A0A365H2Q0</accession>
<reference evidence="2 3" key="1">
    <citation type="submission" date="2018-06" db="EMBL/GenBank/DDBJ databases">
        <title>Actinomadura craniellae sp. nov. isolated from marine sponge Craniella sp.</title>
        <authorList>
            <person name="Li L."/>
            <person name="Xu Q.H."/>
            <person name="Lin H.W."/>
            <person name="Lu Y.H."/>
        </authorList>
    </citation>
    <scope>NUCLEOTIDE SEQUENCE [LARGE SCALE GENOMIC DNA]</scope>
    <source>
        <strain evidence="2 3">LHW63021</strain>
    </source>
</reference>
<organism evidence="2 3">
    <name type="scientific">Actinomadura craniellae</name>
    <dbReference type="NCBI Taxonomy" id="2231787"/>
    <lineage>
        <taxon>Bacteria</taxon>
        <taxon>Bacillati</taxon>
        <taxon>Actinomycetota</taxon>
        <taxon>Actinomycetes</taxon>
        <taxon>Streptosporangiales</taxon>
        <taxon>Thermomonosporaceae</taxon>
        <taxon>Actinomadura</taxon>
    </lineage>
</organism>
<keyword evidence="3" id="KW-1185">Reference proteome</keyword>
<dbReference type="EMBL" id="QLYX01000009">
    <property type="protein sequence ID" value="RAY13308.1"/>
    <property type="molecule type" value="Genomic_DNA"/>
</dbReference>
<sequence length="262" mass="28692">MTACREGDESCRWHLYAACCPDTGLKGHDGSMWRESAVSPVMDGFRAEAERLAGVLSNLPESGFDRPTSCEPWTVRELVVHVTNTTERVAGWLAEPEPATAEVDAVGYYRPDRRFSPESNAVRVADARRGAGGFRSGHELAGHFDQVWRAVDEAVRAEPPGRRISTRWDDAMLLTEFMVTRVAELVLHGLDLARALDRAPWTTDEGGAVVERLLVTAGGPDAVAALGWDRPALLARATGRAPLTPAERQLVRERGVRWLALG</sequence>
<gene>
    <name evidence="2" type="ORF">DPM19_19680</name>
</gene>
<evidence type="ECO:0000259" key="1">
    <source>
        <dbReference type="Pfam" id="PF11716"/>
    </source>
</evidence>
<dbReference type="InterPro" id="IPR024344">
    <property type="entry name" value="MDMPI_metal-binding"/>
</dbReference>
<dbReference type="NCBIfam" id="TIGR03083">
    <property type="entry name" value="maleylpyruvate isomerase family mycothiol-dependent enzyme"/>
    <property type="match status" value="1"/>
</dbReference>
<dbReference type="InterPro" id="IPR017517">
    <property type="entry name" value="Maleyloyr_isom"/>
</dbReference>
<comment type="caution">
    <text evidence="2">The sequence shown here is derived from an EMBL/GenBank/DDBJ whole genome shotgun (WGS) entry which is preliminary data.</text>
</comment>